<evidence type="ECO:0000256" key="2">
    <source>
        <dbReference type="SAM" id="Phobius"/>
    </source>
</evidence>
<proteinExistence type="predicted"/>
<comment type="caution">
    <text evidence="3">The sequence shown here is derived from an EMBL/GenBank/DDBJ whole genome shotgun (WGS) entry which is preliminary data.</text>
</comment>
<keyword evidence="4" id="KW-1185">Reference proteome</keyword>
<reference evidence="3 4" key="1">
    <citation type="journal article" date="2023" name="Nucleic Acids Res.">
        <title>The hologenome of Daphnia magna reveals possible DNA methylation and microbiome-mediated evolution of the host genome.</title>
        <authorList>
            <person name="Chaturvedi A."/>
            <person name="Li X."/>
            <person name="Dhandapani V."/>
            <person name="Marshall H."/>
            <person name="Kissane S."/>
            <person name="Cuenca-Cambronero M."/>
            <person name="Asole G."/>
            <person name="Calvet F."/>
            <person name="Ruiz-Romero M."/>
            <person name="Marangio P."/>
            <person name="Guigo R."/>
            <person name="Rago D."/>
            <person name="Mirbahai L."/>
            <person name="Eastwood N."/>
            <person name="Colbourne J.K."/>
            <person name="Zhou J."/>
            <person name="Mallon E."/>
            <person name="Orsini L."/>
        </authorList>
    </citation>
    <scope>NUCLEOTIDE SEQUENCE [LARGE SCALE GENOMIC DNA]</scope>
    <source>
        <strain evidence="3">LRV0_1</strain>
    </source>
</reference>
<keyword evidence="2" id="KW-0812">Transmembrane</keyword>
<feature type="region of interest" description="Disordered" evidence="1">
    <location>
        <begin position="79"/>
        <end position="153"/>
    </location>
</feature>
<name>A0ABQ9YTN8_9CRUS</name>
<dbReference type="Proteomes" id="UP001234178">
    <property type="component" value="Unassembled WGS sequence"/>
</dbReference>
<protein>
    <submittedName>
        <fullName evidence="3">Uncharacterized protein</fullName>
    </submittedName>
</protein>
<evidence type="ECO:0000256" key="1">
    <source>
        <dbReference type="SAM" id="MobiDB-lite"/>
    </source>
</evidence>
<accession>A0ABQ9YTN8</accession>
<evidence type="ECO:0000313" key="3">
    <source>
        <dbReference type="EMBL" id="KAK4003994.1"/>
    </source>
</evidence>
<feature type="transmembrane region" description="Helical" evidence="2">
    <location>
        <begin position="162"/>
        <end position="184"/>
    </location>
</feature>
<evidence type="ECO:0000313" key="4">
    <source>
        <dbReference type="Proteomes" id="UP001234178"/>
    </source>
</evidence>
<feature type="compositionally biased region" description="Basic and acidic residues" evidence="1">
    <location>
        <begin position="83"/>
        <end position="101"/>
    </location>
</feature>
<sequence>MIIVAVDYLTKWVELKAMPTGKADDVAEFFVNQIALYNTLLIDLELDADPNPLLTEEDAAMIYADRLQADLTEAKEITSIQDNTERAAEKDQQNNGERQEEAQDLPDSVHSQPQPEEEVTVPEEINVSPDTAGNEVTSYPPDQISSNASRRPIRNRRPPASYLTFLVPFFIFLLAPSTSSSLILREKAIFKKQADVIFSESPWTIVTDLDFGLPDTATAYLKEKILQQQEVAERWKNQGSRPQEIAAKRITSRMQFFLKVMENAADRLSNIKKALNTNQRNRRSLVDGGGLILKWLFEVSTQKDLEEFSNHSTSLPKSTRKLRGQYSMLKKVTTIIMEKIADMENVELSHFEYFLQLEETFEAMNQILLWVQQLADSLEVSLNFLANGHLDP</sequence>
<dbReference type="EMBL" id="JAOYFB010000001">
    <property type="protein sequence ID" value="KAK4003994.1"/>
    <property type="molecule type" value="Genomic_DNA"/>
</dbReference>
<gene>
    <name evidence="3" type="ORF">OUZ56_005738</name>
</gene>
<keyword evidence="2" id="KW-0472">Membrane</keyword>
<keyword evidence="2" id="KW-1133">Transmembrane helix</keyword>
<feature type="compositionally biased region" description="Polar residues" evidence="1">
    <location>
        <begin position="128"/>
        <end position="137"/>
    </location>
</feature>
<organism evidence="3 4">
    <name type="scientific">Daphnia magna</name>
    <dbReference type="NCBI Taxonomy" id="35525"/>
    <lineage>
        <taxon>Eukaryota</taxon>
        <taxon>Metazoa</taxon>
        <taxon>Ecdysozoa</taxon>
        <taxon>Arthropoda</taxon>
        <taxon>Crustacea</taxon>
        <taxon>Branchiopoda</taxon>
        <taxon>Diplostraca</taxon>
        <taxon>Cladocera</taxon>
        <taxon>Anomopoda</taxon>
        <taxon>Daphniidae</taxon>
        <taxon>Daphnia</taxon>
    </lineage>
</organism>